<evidence type="ECO:0000313" key="1">
    <source>
        <dbReference type="EMBL" id="CAB4157390.1"/>
    </source>
</evidence>
<accession>A0A6J5NCD4</accession>
<reference evidence="1" key="1">
    <citation type="submission" date="2020-04" db="EMBL/GenBank/DDBJ databases">
        <authorList>
            <person name="Chiriac C."/>
            <person name="Salcher M."/>
            <person name="Ghai R."/>
            <person name="Kavagutti S V."/>
        </authorList>
    </citation>
    <scope>NUCLEOTIDE SEQUENCE</scope>
</reference>
<gene>
    <name evidence="1" type="ORF">UFOVP682_24</name>
</gene>
<organism evidence="1">
    <name type="scientific">uncultured Caudovirales phage</name>
    <dbReference type="NCBI Taxonomy" id="2100421"/>
    <lineage>
        <taxon>Viruses</taxon>
        <taxon>Duplodnaviria</taxon>
        <taxon>Heunggongvirae</taxon>
        <taxon>Uroviricota</taxon>
        <taxon>Caudoviricetes</taxon>
        <taxon>Peduoviridae</taxon>
        <taxon>Maltschvirus</taxon>
        <taxon>Maltschvirus maltsch</taxon>
    </lineage>
</organism>
<sequence length="54" mass="5658">MKLKTIQSLALAALGALIVIGTATAVFDSAETIMWTFMWLACGAAHVTTSDSDI</sequence>
<proteinExistence type="predicted"/>
<dbReference type="EMBL" id="LR796661">
    <property type="protein sequence ID" value="CAB4157390.1"/>
    <property type="molecule type" value="Genomic_DNA"/>
</dbReference>
<name>A0A6J5NCD4_9CAUD</name>
<protein>
    <submittedName>
        <fullName evidence="1">Uncharacterized protein</fullName>
    </submittedName>
</protein>